<keyword evidence="3" id="KW-0963">Cytoplasm</keyword>
<evidence type="ECO:0000256" key="3">
    <source>
        <dbReference type="ARBA" id="ARBA00022490"/>
    </source>
</evidence>
<evidence type="ECO:0000256" key="6">
    <source>
        <dbReference type="ARBA" id="ARBA00022776"/>
    </source>
</evidence>
<evidence type="ECO:0000313" key="12">
    <source>
        <dbReference type="RefSeq" id="XP_065657267.1"/>
    </source>
</evidence>
<evidence type="ECO:0000259" key="10">
    <source>
        <dbReference type="Pfam" id="PF14932"/>
    </source>
</evidence>
<keyword evidence="7" id="KW-0175">Coiled coil</keyword>
<keyword evidence="6" id="KW-0498">Mitosis</keyword>
<gene>
    <name evidence="12" type="primary">LOC100200111</name>
</gene>
<name>A0ABM4C6N4_HYDVU</name>
<accession>A0ABM4C6N4</accession>
<keyword evidence="11" id="KW-1185">Reference proteome</keyword>
<organism evidence="11 12">
    <name type="scientific">Hydra vulgaris</name>
    <name type="common">Hydra</name>
    <name type="synonym">Hydra attenuata</name>
    <dbReference type="NCBI Taxonomy" id="6087"/>
    <lineage>
        <taxon>Eukaryota</taxon>
        <taxon>Metazoa</taxon>
        <taxon>Cnidaria</taxon>
        <taxon>Hydrozoa</taxon>
        <taxon>Hydroidolina</taxon>
        <taxon>Anthoathecata</taxon>
        <taxon>Aplanulata</taxon>
        <taxon>Hydridae</taxon>
        <taxon>Hydra</taxon>
    </lineage>
</organism>
<evidence type="ECO:0000256" key="5">
    <source>
        <dbReference type="ARBA" id="ARBA00022701"/>
    </source>
</evidence>
<protein>
    <submittedName>
        <fullName evidence="12">HAUS augmin-like complex subunit 3 isoform X2</fullName>
    </submittedName>
</protein>
<dbReference type="RefSeq" id="XP_065657267.1">
    <property type="nucleotide sequence ID" value="XM_065801195.1"/>
</dbReference>
<evidence type="ECO:0000256" key="4">
    <source>
        <dbReference type="ARBA" id="ARBA00022618"/>
    </source>
</evidence>
<dbReference type="PANTHER" id="PTHR19378:SF0">
    <property type="entry name" value="HAUS AUGMIN-LIKE COMPLEX SUBUNIT 3"/>
    <property type="match status" value="1"/>
</dbReference>
<proteinExistence type="inferred from homology"/>
<evidence type="ECO:0000256" key="1">
    <source>
        <dbReference type="ARBA" id="ARBA00004186"/>
    </source>
</evidence>
<keyword evidence="4" id="KW-0132">Cell division</keyword>
<evidence type="ECO:0000313" key="11">
    <source>
        <dbReference type="Proteomes" id="UP001652625"/>
    </source>
</evidence>
<comment type="subcellular location">
    <subcellularLocation>
        <location evidence="1">Cytoplasm</location>
        <location evidence="1">Cytoskeleton</location>
        <location evidence="1">Spindle</location>
    </subcellularLocation>
</comment>
<dbReference type="Proteomes" id="UP001652625">
    <property type="component" value="Chromosome 07"/>
</dbReference>
<dbReference type="PRINTS" id="PR02089">
    <property type="entry name" value="HAUSAUGMINL3"/>
</dbReference>
<evidence type="ECO:0000256" key="7">
    <source>
        <dbReference type="ARBA" id="ARBA00023054"/>
    </source>
</evidence>
<reference evidence="12" key="1">
    <citation type="submission" date="2025-08" db="UniProtKB">
        <authorList>
            <consortium name="RefSeq"/>
        </authorList>
    </citation>
    <scope>IDENTIFICATION</scope>
</reference>
<dbReference type="Pfam" id="PF14932">
    <property type="entry name" value="HAUS-augmin3"/>
    <property type="match status" value="1"/>
</dbReference>
<keyword evidence="8" id="KW-0206">Cytoskeleton</keyword>
<evidence type="ECO:0000256" key="2">
    <source>
        <dbReference type="ARBA" id="ARBA00009645"/>
    </source>
</evidence>
<evidence type="ECO:0000256" key="8">
    <source>
        <dbReference type="ARBA" id="ARBA00023212"/>
    </source>
</evidence>
<dbReference type="InterPro" id="IPR032733">
    <property type="entry name" value="HAUS3_N"/>
</dbReference>
<keyword evidence="5" id="KW-0493">Microtubule</keyword>
<comment type="similarity">
    <text evidence="2">Belongs to the HAUS3 family.</text>
</comment>
<feature type="domain" description="HAUS augmin-like complex subunit 3 N-terminal" evidence="10">
    <location>
        <begin position="32"/>
        <end position="162"/>
    </location>
</feature>
<dbReference type="InterPro" id="IPR026206">
    <property type="entry name" value="HAUS3"/>
</dbReference>
<dbReference type="GeneID" id="100200111"/>
<evidence type="ECO:0000256" key="9">
    <source>
        <dbReference type="ARBA" id="ARBA00023306"/>
    </source>
</evidence>
<dbReference type="PANTHER" id="PTHR19378">
    <property type="entry name" value="GOLGIN- RELATED"/>
    <property type="match status" value="1"/>
</dbReference>
<keyword evidence="9" id="KW-0131">Cell cycle</keyword>
<sequence>MSPLSLLHEELKKKLNDCKYLQKIQDEEFKLHLSAQTKQVNDMTSKCFSSFLETSKKVISLYDTNNESSQFFFQYPLDEVFAEEEKFTSALAEYTKKQFFQGISDIAETKDTSQYGLLDLSNPDTQILKGESHEEKMKHRNELLRLQSQYMQSEMKRLQSEVNFHGVKKALETAEEQLKMLTSDSFNIDEIDFDKEIRLLTAELKSKKESCDNLFNGEIKTILLELEQLYSTKIIDGNCDLKIARQKYFLEKLDEVIKHLTQQSSRQHCLSLMYELELKEHKNTYYLLASVKTLLSNEIKSMESRIKLLNEPYFKDIPKDSETILSNDTFANRLYDAIVPPSDKVVLYKTYQDIADHAKQAVPLESYDELEQLKDLQTALKNVEHFLQNNYLKEGEQISSLTSNIEENLSHSELQVNEIIKDIVYKRKILSMDPYKNMERDLFPYFFNNPALLKQCFNEVNLSENSLI</sequence>